<dbReference type="Proteomes" id="UP001596548">
    <property type="component" value="Unassembled WGS sequence"/>
</dbReference>
<proteinExistence type="inferred from homology"/>
<dbReference type="Gene3D" id="3.30.9.100">
    <property type="match status" value="1"/>
</dbReference>
<name>A0ABW2HZD0_9ACTN</name>
<dbReference type="PRINTS" id="PR00420">
    <property type="entry name" value="RNGMNOXGNASE"/>
</dbReference>
<evidence type="ECO:0000256" key="1">
    <source>
        <dbReference type="ARBA" id="ARBA00038396"/>
    </source>
</evidence>
<dbReference type="EMBL" id="JBHTBJ010000032">
    <property type="protein sequence ID" value="MFC7278410.1"/>
    <property type="molecule type" value="Genomic_DNA"/>
</dbReference>
<keyword evidence="3" id="KW-1185">Reference proteome</keyword>
<dbReference type="Gene3D" id="3.50.50.60">
    <property type="entry name" value="FAD/NAD(P)-binding domain"/>
    <property type="match status" value="1"/>
</dbReference>
<sequence length="342" mass="35780">MKPDRVVVLGCGPAGAAAAITLAARGISPVVVDPRPPVEWQPGEGLPSAANALLRKLGVWPAFQSGGHLAGGGFLSCWGSDEPAFRPALLDPRGPSWQLDRPAFNRMLIAAAGAPRAHRITEVRRDGRQWIAGPLVADFLIDATGRSSALARLLGVPRRVHSRLVGMVALLPDPSPASAASIVEATPDGWWYASRVPGDRLVTALFTDAASARDISPGRWAALLRSTAQAGARAGDFDPPVGIKTVAAGSSALTRCAGPGWVAVGDAACAHDPLSARGLHDALSGGIAAAEAVALGDPAAIDAYARRVAAEYRAYLDDLAWFYRQEKRFPDSAFWRARSGQV</sequence>
<accession>A0ABW2HZD0</accession>
<protein>
    <submittedName>
        <fullName evidence="2">Tryptophan 7-halogenase</fullName>
    </submittedName>
</protein>
<dbReference type="InterPro" id="IPR036188">
    <property type="entry name" value="FAD/NAD-bd_sf"/>
</dbReference>
<dbReference type="PANTHER" id="PTHR43747">
    <property type="entry name" value="FAD-BINDING PROTEIN"/>
    <property type="match status" value="1"/>
</dbReference>
<evidence type="ECO:0000313" key="2">
    <source>
        <dbReference type="EMBL" id="MFC7278410.1"/>
    </source>
</evidence>
<dbReference type="PANTHER" id="PTHR43747:SF1">
    <property type="entry name" value="SLR1998 PROTEIN"/>
    <property type="match status" value="1"/>
</dbReference>
<reference evidence="3" key="1">
    <citation type="journal article" date="2019" name="Int. J. Syst. Evol. Microbiol.">
        <title>The Global Catalogue of Microorganisms (GCM) 10K type strain sequencing project: providing services to taxonomists for standard genome sequencing and annotation.</title>
        <authorList>
            <consortium name="The Broad Institute Genomics Platform"/>
            <consortium name="The Broad Institute Genome Sequencing Center for Infectious Disease"/>
            <person name="Wu L."/>
            <person name="Ma J."/>
        </authorList>
    </citation>
    <scope>NUCLEOTIDE SEQUENCE [LARGE SCALE GENOMIC DNA]</scope>
    <source>
        <strain evidence="3">XZYJT-10</strain>
    </source>
</reference>
<dbReference type="SUPFAM" id="SSF51905">
    <property type="entry name" value="FAD/NAD(P)-binding domain"/>
    <property type="match status" value="1"/>
</dbReference>
<gene>
    <name evidence="2" type="ORF">ACFQS1_30885</name>
</gene>
<dbReference type="InterPro" id="IPR006905">
    <property type="entry name" value="Flavin_halogenase"/>
</dbReference>
<organism evidence="2 3">
    <name type="scientific">Paractinoplanes rhizophilus</name>
    <dbReference type="NCBI Taxonomy" id="1416877"/>
    <lineage>
        <taxon>Bacteria</taxon>
        <taxon>Bacillati</taxon>
        <taxon>Actinomycetota</taxon>
        <taxon>Actinomycetes</taxon>
        <taxon>Micromonosporales</taxon>
        <taxon>Micromonosporaceae</taxon>
        <taxon>Paractinoplanes</taxon>
    </lineage>
</organism>
<dbReference type="RefSeq" id="WP_378975226.1">
    <property type="nucleotide sequence ID" value="NZ_JBHTBJ010000032.1"/>
</dbReference>
<comment type="similarity">
    <text evidence="1">Belongs to the flavin-dependent halogenase family. Bacterial tryptophan halogenase subfamily.</text>
</comment>
<dbReference type="InterPro" id="IPR050816">
    <property type="entry name" value="Flavin-dep_Halogenase_NPB"/>
</dbReference>
<evidence type="ECO:0000313" key="3">
    <source>
        <dbReference type="Proteomes" id="UP001596548"/>
    </source>
</evidence>
<comment type="caution">
    <text evidence="2">The sequence shown here is derived from an EMBL/GenBank/DDBJ whole genome shotgun (WGS) entry which is preliminary data.</text>
</comment>
<dbReference type="Pfam" id="PF04820">
    <property type="entry name" value="Trp_halogenase"/>
    <property type="match status" value="1"/>
</dbReference>